<comment type="similarity">
    <text evidence="1">Belongs to the peptidase S1C family.</text>
</comment>
<dbReference type="InterPro" id="IPR009003">
    <property type="entry name" value="Peptidase_S1_PA"/>
</dbReference>
<evidence type="ECO:0000256" key="2">
    <source>
        <dbReference type="ARBA" id="ARBA00022670"/>
    </source>
</evidence>
<dbReference type="PROSITE" id="PS50106">
    <property type="entry name" value="PDZ"/>
    <property type="match status" value="1"/>
</dbReference>
<dbReference type="Pfam" id="PF13180">
    <property type="entry name" value="PDZ_2"/>
    <property type="match status" value="1"/>
</dbReference>
<feature type="region of interest" description="Disordered" evidence="4">
    <location>
        <begin position="431"/>
        <end position="469"/>
    </location>
</feature>
<organism evidence="6 7">
    <name type="scientific">Jonesia denitrificans (strain ATCC 14870 / DSM 20603 / BCRC 15368 / CIP 55.134 / JCM 11481 / NBRC 15587 / NCTC 10816 / Prevot 55134)</name>
    <name type="common">Listeria denitrificans</name>
    <dbReference type="NCBI Taxonomy" id="471856"/>
    <lineage>
        <taxon>Bacteria</taxon>
        <taxon>Bacillati</taxon>
        <taxon>Actinomycetota</taxon>
        <taxon>Actinomycetes</taxon>
        <taxon>Micrococcales</taxon>
        <taxon>Jonesiaceae</taxon>
        <taxon>Jonesia</taxon>
    </lineage>
</organism>
<keyword evidence="6" id="KW-0560">Oxidoreductase</keyword>
<dbReference type="EC" id="1.3.1.74" evidence="6"/>
<dbReference type="InterPro" id="IPR036034">
    <property type="entry name" value="PDZ_sf"/>
</dbReference>
<dbReference type="eggNOG" id="COG0265">
    <property type="taxonomic scope" value="Bacteria"/>
</dbReference>
<dbReference type="GO" id="GO:0032440">
    <property type="term" value="F:2-alkenal reductase [NAD(P)H] activity"/>
    <property type="evidence" value="ECO:0007669"/>
    <property type="project" value="UniProtKB-EC"/>
</dbReference>
<proteinExistence type="inferred from homology"/>
<evidence type="ECO:0000256" key="1">
    <source>
        <dbReference type="ARBA" id="ARBA00010541"/>
    </source>
</evidence>
<name>C7R0P2_JONDD</name>
<evidence type="ECO:0000313" key="7">
    <source>
        <dbReference type="Proteomes" id="UP000000628"/>
    </source>
</evidence>
<dbReference type="STRING" id="471856.Jden_0535"/>
<dbReference type="KEGG" id="jde:Jden_0535"/>
<dbReference type="SMART" id="SM00228">
    <property type="entry name" value="PDZ"/>
    <property type="match status" value="1"/>
</dbReference>
<dbReference type="PANTHER" id="PTHR43343">
    <property type="entry name" value="PEPTIDASE S12"/>
    <property type="match status" value="1"/>
</dbReference>
<gene>
    <name evidence="6" type="ordered locus">Jden_0535</name>
</gene>
<dbReference type="Gene3D" id="2.30.42.10">
    <property type="match status" value="1"/>
</dbReference>
<dbReference type="HOGENOM" id="CLU_020120_3_8_11"/>
<dbReference type="MEROPS" id="S01.494"/>
<dbReference type="GO" id="GO:0006508">
    <property type="term" value="P:proteolysis"/>
    <property type="evidence" value="ECO:0007669"/>
    <property type="project" value="UniProtKB-KW"/>
</dbReference>
<feature type="domain" description="PDZ" evidence="5">
    <location>
        <begin position="332"/>
        <end position="419"/>
    </location>
</feature>
<evidence type="ECO:0000256" key="4">
    <source>
        <dbReference type="SAM" id="MobiDB-lite"/>
    </source>
</evidence>
<evidence type="ECO:0000256" key="3">
    <source>
        <dbReference type="ARBA" id="ARBA00022801"/>
    </source>
</evidence>
<accession>C7R0P2</accession>
<dbReference type="Pfam" id="PF13365">
    <property type="entry name" value="Trypsin_2"/>
    <property type="match status" value="1"/>
</dbReference>
<dbReference type="GO" id="GO:0004252">
    <property type="term" value="F:serine-type endopeptidase activity"/>
    <property type="evidence" value="ECO:0007669"/>
    <property type="project" value="InterPro"/>
</dbReference>
<evidence type="ECO:0000259" key="5">
    <source>
        <dbReference type="PROSITE" id="PS50106"/>
    </source>
</evidence>
<dbReference type="PRINTS" id="PR00834">
    <property type="entry name" value="PROTEASES2C"/>
</dbReference>
<dbReference type="InterPro" id="IPR043504">
    <property type="entry name" value="Peptidase_S1_PA_chymotrypsin"/>
</dbReference>
<keyword evidence="2" id="KW-0645">Protease</keyword>
<keyword evidence="7" id="KW-1185">Reference proteome</keyword>
<evidence type="ECO:0000313" key="6">
    <source>
        <dbReference type="EMBL" id="ACV08199.1"/>
    </source>
</evidence>
<dbReference type="Gene3D" id="2.40.10.10">
    <property type="entry name" value="Trypsin-like serine proteases"/>
    <property type="match status" value="2"/>
</dbReference>
<protein>
    <submittedName>
        <fullName evidence="6">2-alkenal reductase</fullName>
        <ecNumber evidence="6">1.3.1.74</ecNumber>
    </submittedName>
</protein>
<feature type="region of interest" description="Disordered" evidence="4">
    <location>
        <begin position="1"/>
        <end position="66"/>
    </location>
</feature>
<feature type="compositionally biased region" description="Polar residues" evidence="4">
    <location>
        <begin position="18"/>
        <end position="27"/>
    </location>
</feature>
<dbReference type="SUPFAM" id="SSF50156">
    <property type="entry name" value="PDZ domain-like"/>
    <property type="match status" value="1"/>
</dbReference>
<dbReference type="InterPro" id="IPR051201">
    <property type="entry name" value="Chloro_Bact_Ser_Proteases"/>
</dbReference>
<dbReference type="InterPro" id="IPR001478">
    <property type="entry name" value="PDZ"/>
</dbReference>
<dbReference type="PANTHER" id="PTHR43343:SF3">
    <property type="entry name" value="PROTEASE DO-LIKE 8, CHLOROPLASTIC"/>
    <property type="match status" value="1"/>
</dbReference>
<dbReference type="EMBL" id="CP001706">
    <property type="protein sequence ID" value="ACV08199.1"/>
    <property type="molecule type" value="Genomic_DNA"/>
</dbReference>
<reference evidence="6 7" key="1">
    <citation type="journal article" date="2009" name="Stand. Genomic Sci.">
        <title>Complete genome sequence of Jonesia denitrificans type strain (Prevot 55134).</title>
        <authorList>
            <person name="Pukall R."/>
            <person name="Gehrich-Schroter G."/>
            <person name="Lapidus A."/>
            <person name="Nolan M."/>
            <person name="Glavina Del Rio T."/>
            <person name="Lucas S."/>
            <person name="Chen F."/>
            <person name="Tice H."/>
            <person name="Pitluck S."/>
            <person name="Cheng J.F."/>
            <person name="Copeland A."/>
            <person name="Saunders E."/>
            <person name="Brettin T."/>
            <person name="Detter J.C."/>
            <person name="Bruce D."/>
            <person name="Goodwin L."/>
            <person name="Pati A."/>
            <person name="Ivanova N."/>
            <person name="Mavromatis K."/>
            <person name="Ovchinnikova G."/>
            <person name="Chen A."/>
            <person name="Palaniappan K."/>
            <person name="Land M."/>
            <person name="Hauser L."/>
            <person name="Chang Y.J."/>
            <person name="Jeffries C.D."/>
            <person name="Chain P."/>
            <person name="Goker M."/>
            <person name="Bristow J."/>
            <person name="Eisen J.A."/>
            <person name="Markowitz V."/>
            <person name="Hugenholtz P."/>
            <person name="Kyrpides N.C."/>
            <person name="Klenk H.P."/>
            <person name="Han C."/>
        </authorList>
    </citation>
    <scope>NUCLEOTIDE SEQUENCE [LARGE SCALE GENOMIC DNA]</scope>
    <source>
        <strain evidence="7">ATCC 14870 / DSM 20603 / BCRC 15368 / CIP 55.134 / JCM 11481 / NBRC 15587 / NCTC 10816 / Prevot 55134</strain>
    </source>
</reference>
<keyword evidence="3" id="KW-0378">Hydrolase</keyword>
<feature type="region of interest" description="Disordered" evidence="4">
    <location>
        <begin position="96"/>
        <end position="124"/>
    </location>
</feature>
<dbReference type="SUPFAM" id="SSF50494">
    <property type="entry name" value="Trypsin-like serine proteases"/>
    <property type="match status" value="1"/>
</dbReference>
<dbReference type="RefSeq" id="WP_015770828.1">
    <property type="nucleotide sequence ID" value="NC_013174.1"/>
</dbReference>
<dbReference type="Proteomes" id="UP000000628">
    <property type="component" value="Chromosome"/>
</dbReference>
<feature type="compositionally biased region" description="Polar residues" evidence="4">
    <location>
        <begin position="431"/>
        <end position="455"/>
    </location>
</feature>
<sequence length="469" mass="47439">MTTPENTTPHSDHHNGAPTPTSAQQSLPVDAQPTTSLPATPPPPPSIPTPPPAAPEAPRAHTPRQRLWLPITTTAVLTAILASLGTATAINAWPQQDEPAQPAPTAATQDTTTTAPVAHSTSTNPDWQAVTSAVSASVVAIEVDAQSGSGQGSGVIIDSDGRILTNNHVVESGEQGTITVTLDDGRIFDATITGLDAATDLAVITLTDPPADLVPAIFADSNDVTVGDSVIAIGNPLGLSQTATTGIVSALNRPVTTAQTEDGTLVVTNAIQIDAAINPGNSGGPLFNAQGEVIGITSSIATMSQGMSGSSGSIGLGFAIPANLAQNIGDQLIANGEAEHAFLGVSMTDGTAEVDGATRQGALVAEVSDGSPADNAGITAQDLIISLNGKPVTGAESLTGLVRELQSGQQVPVEVVRDGTTRTVTVTLASRTENATTAPQNDDTTPDSTQPNNIPDLNDLFGQRPGRQG</sequence>
<dbReference type="InterPro" id="IPR001940">
    <property type="entry name" value="Peptidase_S1C"/>
</dbReference>
<feature type="compositionally biased region" description="Pro residues" evidence="4">
    <location>
        <begin position="39"/>
        <end position="55"/>
    </location>
</feature>
<dbReference type="AlphaFoldDB" id="C7R0P2"/>
<feature type="compositionally biased region" description="Low complexity" evidence="4">
    <location>
        <begin position="96"/>
        <end position="116"/>
    </location>
</feature>